<dbReference type="CDD" id="cd00830">
    <property type="entry name" value="KAS_III"/>
    <property type="match status" value="1"/>
</dbReference>
<dbReference type="GO" id="GO:0004315">
    <property type="term" value="F:3-oxoacyl-[acyl-carrier-protein] synthase activity"/>
    <property type="evidence" value="ECO:0007669"/>
    <property type="project" value="InterPro"/>
</dbReference>
<dbReference type="RefSeq" id="WP_075199269.1">
    <property type="nucleotide sequence ID" value="NZ_CP187984.1"/>
</dbReference>
<accession>A0A2T7B234</accession>
<organism evidence="5">
    <name type="scientific">Cronobacter turicensis</name>
    <dbReference type="NCBI Taxonomy" id="413502"/>
    <lineage>
        <taxon>Bacteria</taxon>
        <taxon>Pseudomonadati</taxon>
        <taxon>Pseudomonadota</taxon>
        <taxon>Gammaproteobacteria</taxon>
        <taxon>Enterobacterales</taxon>
        <taxon>Enterobacteriaceae</taxon>
        <taxon>Cronobacter</taxon>
    </lineage>
</organism>
<reference evidence="5" key="1">
    <citation type="submission" date="2016-12" db="EMBL/GenBank/DDBJ databases">
        <title>Analysis of the Molecular Diversity Among Cronobacter Species Isolated from Filth Flies Using a Pan Genomic DNA Microarray.</title>
        <authorList>
            <person name="Pava-Ripoll M."/>
            <person name="Tall B."/>
            <person name="Farber J."/>
            <person name="Fanning S."/>
            <person name="Lehner A."/>
            <person name="Stephan R."/>
            <person name="Pagotto F."/>
            <person name="Iverson C."/>
            <person name="Ziobro G."/>
            <person name="Miller A."/>
            <person name="Pearson R."/>
            <person name="Yan Q."/>
            <person name="Kim M."/>
            <person name="Jeong S."/>
            <person name="Park J."/>
            <person name="Jun S."/>
            <person name="Choi H."/>
            <person name="Chung T."/>
            <person name="Yoo Y."/>
            <person name="Park E."/>
            <person name="Hwang S."/>
            <person name="Lee B."/>
            <person name="Sathyamoorthy V."/>
            <person name="Carter L."/>
            <person name="Mammel M."/>
            <person name="Jackson S."/>
            <person name="Kothary M."/>
            <person name="Patel I."/>
            <person name="Grim C."/>
            <person name="Gopinath G."/>
            <person name="Gangiredla J."/>
            <person name="Chase H."/>
        </authorList>
    </citation>
    <scope>NUCLEOTIDE SEQUENCE [LARGE SCALE GENOMIC DNA]</scope>
    <source>
        <strain evidence="5">MOD1-Sh41s</strain>
    </source>
</reference>
<keyword evidence="2" id="KW-0012">Acyltransferase</keyword>
<evidence type="ECO:0000256" key="1">
    <source>
        <dbReference type="ARBA" id="ARBA00022679"/>
    </source>
</evidence>
<evidence type="ECO:0000259" key="3">
    <source>
        <dbReference type="Pfam" id="PF08541"/>
    </source>
</evidence>
<dbReference type="AlphaFoldDB" id="A0A2T7B234"/>
<gene>
    <name evidence="5" type="ORF">BS411_17550</name>
</gene>
<dbReference type="GO" id="GO:0006633">
    <property type="term" value="P:fatty acid biosynthetic process"/>
    <property type="evidence" value="ECO:0007669"/>
    <property type="project" value="InterPro"/>
</dbReference>
<dbReference type="OrthoDB" id="9815506at2"/>
<dbReference type="PANTHER" id="PTHR34069">
    <property type="entry name" value="3-OXOACYL-[ACYL-CARRIER-PROTEIN] SYNTHASE 3"/>
    <property type="match status" value="1"/>
</dbReference>
<dbReference type="Pfam" id="PF08545">
    <property type="entry name" value="ACP_syn_III"/>
    <property type="match status" value="1"/>
</dbReference>
<feature type="domain" description="Beta-ketoacyl-[acyl-carrier-protein] synthase III N-terminal" evidence="4">
    <location>
        <begin position="117"/>
        <end position="193"/>
    </location>
</feature>
<sequence length="335" mass="35645">MDFTPHTPPASRLNLIATGKALPEHIITSAELDRRLGKREGYVERRSGILHRYHAANDDSQAALAAAALHDACRRHAINPASIDLLISASAIAVQALPCSAVHIMKAAGLPAGTAGFDINSSCVSFISAMQVASALLTSGSYRRIAIVSADIASRGIDWEHEESSLIFGDGAACAIVEVGDARAGILAMKAETYPQGSELCEIRAGGTRKNPRAGMEESDFLFHMQGKALFRQASSLIDGFWQRLLDAAGLTLDDIATVVPHQASHLSLEHMRKRLKVKPEVLVDIYRLHGNQVAASIPTALHEAFITGRVKPGEPLMLVGTAAGLTLAGMVLLP</sequence>
<dbReference type="PANTHER" id="PTHR34069:SF2">
    <property type="entry name" value="BETA-KETOACYL-[ACYL-CARRIER-PROTEIN] SYNTHASE III"/>
    <property type="match status" value="1"/>
</dbReference>
<protein>
    <submittedName>
        <fullName evidence="5">3-oxoacyl-ACP synthase</fullName>
    </submittedName>
</protein>
<dbReference type="InterPro" id="IPR016039">
    <property type="entry name" value="Thiolase-like"/>
</dbReference>
<dbReference type="EMBL" id="MSAG01000029">
    <property type="protein sequence ID" value="PUX19491.1"/>
    <property type="molecule type" value="Genomic_DNA"/>
</dbReference>
<dbReference type="SUPFAM" id="SSF53901">
    <property type="entry name" value="Thiolase-like"/>
    <property type="match status" value="1"/>
</dbReference>
<proteinExistence type="predicted"/>
<comment type="caution">
    <text evidence="5">The sequence shown here is derived from an EMBL/GenBank/DDBJ whole genome shotgun (WGS) entry which is preliminary data.</text>
</comment>
<feature type="domain" description="Beta-ketoacyl-[acyl-carrier-protein] synthase III C-terminal" evidence="3">
    <location>
        <begin position="246"/>
        <end position="333"/>
    </location>
</feature>
<dbReference type="Pfam" id="PF08541">
    <property type="entry name" value="ACP_syn_III_C"/>
    <property type="match status" value="1"/>
</dbReference>
<keyword evidence="1" id="KW-0808">Transferase</keyword>
<evidence type="ECO:0000256" key="2">
    <source>
        <dbReference type="ARBA" id="ARBA00023315"/>
    </source>
</evidence>
<evidence type="ECO:0000313" key="5">
    <source>
        <dbReference type="EMBL" id="PUX19491.1"/>
    </source>
</evidence>
<evidence type="ECO:0000259" key="4">
    <source>
        <dbReference type="Pfam" id="PF08545"/>
    </source>
</evidence>
<dbReference type="Gene3D" id="3.40.47.10">
    <property type="match status" value="1"/>
</dbReference>
<dbReference type="GO" id="GO:0044550">
    <property type="term" value="P:secondary metabolite biosynthetic process"/>
    <property type="evidence" value="ECO:0007669"/>
    <property type="project" value="TreeGrafter"/>
</dbReference>
<name>A0A2T7B234_9ENTR</name>
<dbReference type="InterPro" id="IPR013747">
    <property type="entry name" value="ACP_syn_III_C"/>
</dbReference>
<dbReference type="InterPro" id="IPR013751">
    <property type="entry name" value="ACP_syn_III_N"/>
</dbReference>